<dbReference type="PANTHER" id="PTHR35153:SF1">
    <property type="entry name" value="COILED-COIL DOMAIN-CONTAINING PROTEIN 154"/>
    <property type="match status" value="1"/>
</dbReference>
<dbReference type="Pfam" id="PF15450">
    <property type="entry name" value="CCDC154"/>
    <property type="match status" value="1"/>
</dbReference>
<dbReference type="PANTHER" id="PTHR35153">
    <property type="entry name" value="COILED-COIL DOMAIN-CONTAINING PROTEIN 154"/>
    <property type="match status" value="1"/>
</dbReference>
<dbReference type="GO" id="GO:0035630">
    <property type="term" value="P:bone mineralization involved in bone maturation"/>
    <property type="evidence" value="ECO:0007669"/>
    <property type="project" value="TreeGrafter"/>
</dbReference>
<accession>A0A8C0QTD0</accession>
<keyword evidence="1" id="KW-0175">Coiled coil</keyword>
<dbReference type="InterPro" id="IPR029512">
    <property type="entry name" value="CCDC154"/>
</dbReference>
<keyword evidence="4" id="KW-1185">Reference proteome</keyword>
<dbReference type="Proteomes" id="UP000694391">
    <property type="component" value="Unplaced"/>
</dbReference>
<proteinExistence type="predicted"/>
<reference evidence="3" key="1">
    <citation type="submission" date="2025-08" db="UniProtKB">
        <authorList>
            <consortium name="Ensembl"/>
        </authorList>
    </citation>
    <scope>IDENTIFICATION</scope>
</reference>
<evidence type="ECO:0000256" key="1">
    <source>
        <dbReference type="SAM" id="Coils"/>
    </source>
</evidence>
<evidence type="ECO:0000256" key="2">
    <source>
        <dbReference type="SAM" id="MobiDB-lite"/>
    </source>
</evidence>
<sequence length="676" mass="76408">MHLPAELAASNPSSGASPLSQTSTVTLGDPGLPPEEGLASPELLSLEENSENYESSHLASATSVPERDSPGHWRQLEQWVADLQAEVASLRGHKDRCERAMLSLLREMLQLRACGQLQDAELKRLQQDVRQAVQAPDKEVLEVSPRRQRLLCARLVEVREALTQIRRKQVLQDSERKDAEQEASLRWAELAGKLEQEEQLREAACSALQKSQDEASRRVDREVARMQAQVTKLGEEMSLRFLKREAKLCSFLQKSFLALEKRMKASESTRLKAESSLRGELDSRCQRLQDLAEERAQALQGQQEVGSSGPCRECRLLEQCRDLDQAVIQLTNFVHQNQVSLNRILLAKQEAWCVKGQAEESRAGELAAYVQESLAAMQLAGELAQREAHGALQLLREKSQALEESLAELGKQVKDLSDHFVALSWRLDLQEQMLRLRLSEAKREWEGLEQKSLEGLVQCRKEVEAHLREVWERVDSLPRQIEAVSDKCVLRKSDSDLRISAEGKAREFDFEAMRQELAAVLSSVQLLKEGNPGRKIAEIQGQLATNQIMKLETSIQDNRTIQNLKFNTETRLVRGEMASLRESVLRLQSDEGPWALTLGSRRVLVSLGRQQFFIKDSALGEAVSVNRWGMYQTVRWLQWKAVLMSLVAPRRPSTFSKKPFGWGPARRLTALPLSQK</sequence>
<reference evidence="3" key="2">
    <citation type="submission" date="2025-09" db="UniProtKB">
        <authorList>
            <consortium name="Ensembl"/>
        </authorList>
    </citation>
    <scope>IDENTIFICATION</scope>
</reference>
<dbReference type="Ensembl" id="ENSCAFT00020001650.1">
    <property type="protein sequence ID" value="ENSCAFP00020001394.1"/>
    <property type="gene ID" value="ENSCAFG00020001227.1"/>
</dbReference>
<organism evidence="3 4">
    <name type="scientific">Canis lupus dingo</name>
    <name type="common">dingo</name>
    <dbReference type="NCBI Taxonomy" id="286419"/>
    <lineage>
        <taxon>Eukaryota</taxon>
        <taxon>Metazoa</taxon>
        <taxon>Chordata</taxon>
        <taxon>Craniata</taxon>
        <taxon>Vertebrata</taxon>
        <taxon>Euteleostomi</taxon>
        <taxon>Mammalia</taxon>
        <taxon>Eutheria</taxon>
        <taxon>Laurasiatheria</taxon>
        <taxon>Carnivora</taxon>
        <taxon>Caniformia</taxon>
        <taxon>Canidae</taxon>
        <taxon>Canis</taxon>
    </lineage>
</organism>
<dbReference type="GeneTree" id="ENSGT00390000002278"/>
<feature type="compositionally biased region" description="Low complexity" evidence="2">
    <location>
        <begin position="34"/>
        <end position="56"/>
    </location>
</feature>
<evidence type="ECO:0000313" key="3">
    <source>
        <dbReference type="Ensembl" id="ENSCAFP00020001394.1"/>
    </source>
</evidence>
<dbReference type="AlphaFoldDB" id="A0A8C0QTD0"/>
<feature type="compositionally biased region" description="Polar residues" evidence="2">
    <location>
        <begin position="10"/>
        <end position="26"/>
    </location>
</feature>
<feature type="coiled-coil region" evidence="1">
    <location>
        <begin position="392"/>
        <end position="451"/>
    </location>
</feature>
<feature type="region of interest" description="Disordered" evidence="2">
    <location>
        <begin position="1"/>
        <end position="70"/>
    </location>
</feature>
<name>A0A8C0QTD0_CANLU</name>
<protein>
    <submittedName>
        <fullName evidence="3">Coiled-coil domain containing 154</fullName>
    </submittedName>
</protein>
<evidence type="ECO:0000313" key="4">
    <source>
        <dbReference type="Proteomes" id="UP000694391"/>
    </source>
</evidence>